<dbReference type="Proteomes" id="UP000005237">
    <property type="component" value="Unassembled WGS sequence"/>
</dbReference>
<sequence length="280" mass="32975">MTLLHISLCSTNSKRKGVQLYKIRKNYELEIVLEEFNPQLRLHNLEEKTENCVWNIHAYTRNDRLEIRHESPETCSVFYKYGVKLLIDMLISLIPRLELTVNFDDNFTDITNFPIPHEKIHKVSKILVEKCFLSQKEIDHIHHNFPFLKSLSIESSLPHRPQFRKVSNLYINSQIPLDIFPSGIEDCEKVVIKKANSTFADFLKFLESWKSGNYQNLSSLVIWKCFGMKRDMMTWIRGGASWDPNSRSQYFVHSDEMIIDLSRGIDVKRESDEMLATRFQ</sequence>
<evidence type="ECO:0008006" key="3">
    <source>
        <dbReference type="Google" id="ProtNLM"/>
    </source>
</evidence>
<reference evidence="1" key="2">
    <citation type="submission" date="2022-06" db="UniProtKB">
        <authorList>
            <consortium name="EnsemblMetazoa"/>
        </authorList>
    </citation>
    <scope>IDENTIFICATION</scope>
    <source>
        <strain evidence="1">DF5081</strain>
    </source>
</reference>
<evidence type="ECO:0000313" key="2">
    <source>
        <dbReference type="Proteomes" id="UP000005237"/>
    </source>
</evidence>
<dbReference type="AlphaFoldDB" id="A0A8R1ESW1"/>
<accession>A0A8R1ESW1</accession>
<dbReference type="PANTHER" id="PTHR21503">
    <property type="entry name" value="F-BOX-CONTAINING HYPOTHETICAL PROTEIN C.ELEGANS"/>
    <property type="match status" value="1"/>
</dbReference>
<proteinExistence type="predicted"/>
<keyword evidence="2" id="KW-1185">Reference proteome</keyword>
<evidence type="ECO:0000313" key="1">
    <source>
        <dbReference type="EnsemblMetazoa" id="CJA42114.1"/>
    </source>
</evidence>
<dbReference type="EnsemblMetazoa" id="CJA42114.1">
    <property type="protein sequence ID" value="CJA42114.1"/>
    <property type="gene ID" value="WBGene00217962"/>
</dbReference>
<name>A0A8R1ESW1_CAEJA</name>
<protein>
    <recommendedName>
        <fullName evidence="3">F-box associated domain-containing protein</fullName>
    </recommendedName>
</protein>
<organism evidence="1 2">
    <name type="scientific">Caenorhabditis japonica</name>
    <dbReference type="NCBI Taxonomy" id="281687"/>
    <lineage>
        <taxon>Eukaryota</taxon>
        <taxon>Metazoa</taxon>
        <taxon>Ecdysozoa</taxon>
        <taxon>Nematoda</taxon>
        <taxon>Chromadorea</taxon>
        <taxon>Rhabditida</taxon>
        <taxon>Rhabditina</taxon>
        <taxon>Rhabditomorpha</taxon>
        <taxon>Rhabditoidea</taxon>
        <taxon>Rhabditidae</taxon>
        <taxon>Peloderinae</taxon>
        <taxon>Caenorhabditis</taxon>
    </lineage>
</organism>
<reference evidence="2" key="1">
    <citation type="submission" date="2010-08" db="EMBL/GenBank/DDBJ databases">
        <authorList>
            <consortium name="Caenorhabditis japonica Sequencing Consortium"/>
            <person name="Wilson R.K."/>
        </authorList>
    </citation>
    <scope>NUCLEOTIDE SEQUENCE [LARGE SCALE GENOMIC DNA]</scope>
    <source>
        <strain evidence="2">DF5081</strain>
    </source>
</reference>